<name>A0A314YKZ0_PRUYE</name>
<evidence type="ECO:0000313" key="3">
    <source>
        <dbReference type="Proteomes" id="UP000250321"/>
    </source>
</evidence>
<gene>
    <name evidence="2" type="ORF">Pyn_36499</name>
</gene>
<evidence type="ECO:0000313" key="2">
    <source>
        <dbReference type="EMBL" id="PQQ07313.1"/>
    </source>
</evidence>
<organism evidence="2 3">
    <name type="scientific">Prunus yedoensis var. nudiflora</name>
    <dbReference type="NCBI Taxonomy" id="2094558"/>
    <lineage>
        <taxon>Eukaryota</taxon>
        <taxon>Viridiplantae</taxon>
        <taxon>Streptophyta</taxon>
        <taxon>Embryophyta</taxon>
        <taxon>Tracheophyta</taxon>
        <taxon>Spermatophyta</taxon>
        <taxon>Magnoliopsida</taxon>
        <taxon>eudicotyledons</taxon>
        <taxon>Gunneridae</taxon>
        <taxon>Pentapetalae</taxon>
        <taxon>rosids</taxon>
        <taxon>fabids</taxon>
        <taxon>Rosales</taxon>
        <taxon>Rosaceae</taxon>
        <taxon>Amygdaloideae</taxon>
        <taxon>Amygdaleae</taxon>
        <taxon>Prunus</taxon>
    </lineage>
</organism>
<dbReference type="Proteomes" id="UP000250321">
    <property type="component" value="Unassembled WGS sequence"/>
</dbReference>
<reference evidence="2 3" key="1">
    <citation type="submission" date="2018-02" db="EMBL/GenBank/DDBJ databases">
        <title>Draft genome of wild Prunus yedoensis var. nudiflora.</title>
        <authorList>
            <person name="Baek S."/>
            <person name="Kim J.-H."/>
            <person name="Choi K."/>
            <person name="Kim G.-B."/>
            <person name="Cho A."/>
            <person name="Jang H."/>
            <person name="Shin C.-H."/>
            <person name="Yu H.-J."/>
            <person name="Mun J.-H."/>
        </authorList>
    </citation>
    <scope>NUCLEOTIDE SEQUENCE [LARGE SCALE GENOMIC DNA]</scope>
    <source>
        <strain evidence="3">cv. Jeju island</strain>
        <tissue evidence="2">Leaf</tissue>
    </source>
</reference>
<evidence type="ECO:0000256" key="1">
    <source>
        <dbReference type="SAM" id="MobiDB-lite"/>
    </source>
</evidence>
<comment type="caution">
    <text evidence="2">The sequence shown here is derived from an EMBL/GenBank/DDBJ whole genome shotgun (WGS) entry which is preliminary data.</text>
</comment>
<protein>
    <submittedName>
        <fullName evidence="2">Uncharacterized protein</fullName>
    </submittedName>
</protein>
<proteinExistence type="predicted"/>
<accession>A0A314YKZ0</accession>
<feature type="compositionally biased region" description="Low complexity" evidence="1">
    <location>
        <begin position="43"/>
        <end position="56"/>
    </location>
</feature>
<dbReference type="EMBL" id="PJQY01000869">
    <property type="protein sequence ID" value="PQQ07313.1"/>
    <property type="molecule type" value="Genomic_DNA"/>
</dbReference>
<dbReference type="AlphaFoldDB" id="A0A314YKZ0"/>
<feature type="compositionally biased region" description="Polar residues" evidence="1">
    <location>
        <begin position="9"/>
        <end position="20"/>
    </location>
</feature>
<sequence>MAKVFSSHGAKTTILSTTPATARVSEAPSATTKASTAQSPFVSSTSQTTSSRLTLQCPQLPPWTPRSSENLQAFTHPKPTRLHCHPRLPSLGCECHQQANE</sequence>
<keyword evidence="3" id="KW-1185">Reference proteome</keyword>
<feature type="region of interest" description="Disordered" evidence="1">
    <location>
        <begin position="1"/>
        <end position="71"/>
    </location>
</feature>
<feature type="compositionally biased region" description="Polar residues" evidence="1">
    <location>
        <begin position="28"/>
        <end position="42"/>
    </location>
</feature>